<dbReference type="Proteomes" id="UP000095576">
    <property type="component" value="Unassembled WGS sequence"/>
</dbReference>
<reference evidence="2 3" key="1">
    <citation type="submission" date="2015-09" db="EMBL/GenBank/DDBJ databases">
        <authorList>
            <consortium name="Pathogen Informatics"/>
        </authorList>
    </citation>
    <scope>NUCLEOTIDE SEQUENCE [LARGE SCALE GENOMIC DNA]</scope>
    <source>
        <strain evidence="2 3">2789STDY5834899</strain>
    </source>
</reference>
<dbReference type="EMBL" id="CZAP01000003">
    <property type="protein sequence ID" value="CUP20607.1"/>
    <property type="molecule type" value="Genomic_DNA"/>
</dbReference>
<dbReference type="AlphaFoldDB" id="A0A174LDL8"/>
<dbReference type="InterPro" id="IPR004919">
    <property type="entry name" value="GmrSD_N"/>
</dbReference>
<gene>
    <name evidence="2" type="ORF">ERS852511_01465</name>
</gene>
<evidence type="ECO:0000259" key="1">
    <source>
        <dbReference type="Pfam" id="PF03235"/>
    </source>
</evidence>
<dbReference type="PANTHER" id="PTHR35149:SF1">
    <property type="entry name" value="DUF5655 DOMAIN-CONTAINING PROTEIN"/>
    <property type="match status" value="1"/>
</dbReference>
<proteinExistence type="predicted"/>
<protein>
    <submittedName>
        <fullName evidence="2">Uncharacterized conserved protein</fullName>
    </submittedName>
</protein>
<organism evidence="2 3">
    <name type="scientific">Bacteroides thetaiotaomicron</name>
    <dbReference type="NCBI Taxonomy" id="818"/>
    <lineage>
        <taxon>Bacteria</taxon>
        <taxon>Pseudomonadati</taxon>
        <taxon>Bacteroidota</taxon>
        <taxon>Bacteroidia</taxon>
        <taxon>Bacteroidales</taxon>
        <taxon>Bacteroidaceae</taxon>
        <taxon>Bacteroides</taxon>
    </lineage>
</organism>
<sequence length="657" mass="79021">MNKVKIPEANWLNTIKVYDLFGKRFIIPDYQRGYRWNRKQVHDLLRDIQDFPIEHEDNWYCIQPLVVKPLAENEDEIKTKLATLLKKEEITLADIRKYLSQEHVYEVIDGQQRLTTLYILFQYLEQQSFFSIVYATRPESESYLHNIFKPDNPISCEKYIDFYHMNEVKEEIEKWFQTECQEKEVFKRKLHHVRFIWYETNPEEDAIEVFERLNIGKIALTNAELIKALFLNRYNFSQENDRFNLRQHEIALVWDRIECTLQNDEFWLFIHDEKWNHPTRIDFLFEIIHQRDKLDLQAMLGLNDDDYTKRLGNDKDCTFRYFYEYLHTSNNTNIAIQKCWDQVTTLFHILEEWYVDIKLYHYIGFLVEVQGEKKILIDLIDEWLSKDSETLLPKTKEQFTIKITERIKEYFRKKTLKSLRYGTPGIADALLLHNLQTVVLQNCSYECEQRYGMTVFYRFPFHLYKKERSIENKGWNVEHIDSASTNTLENIKEQKDWIKTAFMEMNNVQKEYFKDRVLSFLKIPDKFQELHDDINNILETDKDCLEENENVNINEKYAIWNLALLDSSTNKSYKNAIFPAKRRSIIGRDKGERYVIDDELNITTAPASITFIPPCTKNAFLKYYTPDSNNILTWSKHDAKLYLEDIKRVLKPFIKAE</sequence>
<evidence type="ECO:0000313" key="3">
    <source>
        <dbReference type="Proteomes" id="UP000095576"/>
    </source>
</evidence>
<dbReference type="PANTHER" id="PTHR35149">
    <property type="entry name" value="SLL5132 PROTEIN"/>
    <property type="match status" value="1"/>
</dbReference>
<feature type="domain" description="GmrSD restriction endonucleases N-terminal" evidence="1">
    <location>
        <begin position="19"/>
        <end position="231"/>
    </location>
</feature>
<dbReference type="RefSeq" id="WP_055299188.1">
    <property type="nucleotide sequence ID" value="NZ_CZAP01000003.1"/>
</dbReference>
<dbReference type="Pfam" id="PF03235">
    <property type="entry name" value="GmrSD_N"/>
    <property type="match status" value="1"/>
</dbReference>
<name>A0A174LDL8_BACT4</name>
<evidence type="ECO:0000313" key="2">
    <source>
        <dbReference type="EMBL" id="CUP20607.1"/>
    </source>
</evidence>
<accession>A0A174LDL8</accession>